<gene>
    <name evidence="1" type="ORF">HNR57_001785</name>
</gene>
<proteinExistence type="predicted"/>
<sequence>MDEYYGYDLDSFRGLSTLNSDIAQGFIEPKAAADLLRGHPCEDEFLERFPELRHCIQEPPDDDTSST</sequence>
<dbReference type="RefSeq" id="WP_184558570.1">
    <property type="nucleotide sequence ID" value="NZ_BAAARS010000002.1"/>
</dbReference>
<protein>
    <submittedName>
        <fullName evidence="1">Uncharacterized protein</fullName>
    </submittedName>
</protein>
<evidence type="ECO:0000313" key="2">
    <source>
        <dbReference type="Proteomes" id="UP000591537"/>
    </source>
</evidence>
<keyword evidence="2" id="KW-1185">Reference proteome</keyword>
<name>A0A7W9T9R6_9ACTN</name>
<accession>A0A7W9T9R6</accession>
<dbReference type="EMBL" id="JACHGV010000002">
    <property type="protein sequence ID" value="MBB6075897.1"/>
    <property type="molecule type" value="Genomic_DNA"/>
</dbReference>
<reference evidence="1 2" key="1">
    <citation type="submission" date="2020-08" db="EMBL/GenBank/DDBJ databases">
        <title>Genomic Encyclopedia of Type Strains, Phase IV (KMG-IV): sequencing the most valuable type-strain genomes for metagenomic binning, comparative biology and taxonomic classification.</title>
        <authorList>
            <person name="Goeker M."/>
        </authorList>
    </citation>
    <scope>NUCLEOTIDE SEQUENCE [LARGE SCALE GENOMIC DNA]</scope>
    <source>
        <strain evidence="1 2">DSM 43350</strain>
    </source>
</reference>
<dbReference type="Proteomes" id="UP000591537">
    <property type="component" value="Unassembled WGS sequence"/>
</dbReference>
<comment type="caution">
    <text evidence="1">The sequence shown here is derived from an EMBL/GenBank/DDBJ whole genome shotgun (WGS) entry which is preliminary data.</text>
</comment>
<evidence type="ECO:0000313" key="1">
    <source>
        <dbReference type="EMBL" id="MBB6075897.1"/>
    </source>
</evidence>
<organism evidence="1 2">
    <name type="scientific">Streptomyces paradoxus</name>
    <dbReference type="NCBI Taxonomy" id="66375"/>
    <lineage>
        <taxon>Bacteria</taxon>
        <taxon>Bacillati</taxon>
        <taxon>Actinomycetota</taxon>
        <taxon>Actinomycetes</taxon>
        <taxon>Kitasatosporales</taxon>
        <taxon>Streptomycetaceae</taxon>
        <taxon>Streptomyces</taxon>
    </lineage>
</organism>
<dbReference type="AlphaFoldDB" id="A0A7W9T9R6"/>